<dbReference type="Gene3D" id="1.10.8.1310">
    <property type="match status" value="1"/>
</dbReference>
<proteinExistence type="predicted"/>
<dbReference type="Pfam" id="PF00566">
    <property type="entry name" value="RabGAP-TBC"/>
    <property type="match status" value="1"/>
</dbReference>
<dbReference type="GO" id="GO:0005634">
    <property type="term" value="C:nucleus"/>
    <property type="evidence" value="ECO:0007669"/>
    <property type="project" value="TreeGrafter"/>
</dbReference>
<dbReference type="VEuPathDB" id="AmoebaDB:EHI7A_037780"/>
<dbReference type="PROSITE" id="PS50011">
    <property type="entry name" value="PROTEIN_KINASE_DOM"/>
    <property type="match status" value="1"/>
</dbReference>
<evidence type="ECO:0000256" key="4">
    <source>
        <dbReference type="ARBA" id="ARBA00022777"/>
    </source>
</evidence>
<evidence type="ECO:0000256" key="1">
    <source>
        <dbReference type="ARBA" id="ARBA00022527"/>
    </source>
</evidence>
<dbReference type="InterPro" id="IPR000719">
    <property type="entry name" value="Prot_kinase_dom"/>
</dbReference>
<evidence type="ECO:0000256" key="2">
    <source>
        <dbReference type="ARBA" id="ARBA00022679"/>
    </source>
</evidence>
<protein>
    <submittedName>
        <fullName evidence="8">Rab GTPase activating protein putative</fullName>
    </submittedName>
</protein>
<comment type="caution">
    <text evidence="8">The sequence shown here is derived from an EMBL/GenBank/DDBJ whole genome shotgun (WGS) entry which is preliminary data.</text>
</comment>
<dbReference type="PANTHER" id="PTHR24345">
    <property type="entry name" value="SERINE/THREONINE-PROTEIN KINASE PLK"/>
    <property type="match status" value="1"/>
</dbReference>
<keyword evidence="2" id="KW-0808">Transferase</keyword>
<dbReference type="GO" id="GO:0004674">
    <property type="term" value="F:protein serine/threonine kinase activity"/>
    <property type="evidence" value="ECO:0007669"/>
    <property type="project" value="UniProtKB-KW"/>
</dbReference>
<keyword evidence="3" id="KW-0547">Nucleotide-binding</keyword>
<dbReference type="Gene3D" id="1.10.510.10">
    <property type="entry name" value="Transferase(Phosphotransferase) domain 1"/>
    <property type="match status" value="1"/>
</dbReference>
<dbReference type="Pfam" id="PF00069">
    <property type="entry name" value="Pkinase"/>
    <property type="match status" value="1"/>
</dbReference>
<keyword evidence="1" id="KW-0723">Serine/threonine-protein kinase</keyword>
<dbReference type="GO" id="GO:0000776">
    <property type="term" value="C:kinetochore"/>
    <property type="evidence" value="ECO:0007669"/>
    <property type="project" value="TreeGrafter"/>
</dbReference>
<feature type="domain" description="Rab-GAP TBC" evidence="7">
    <location>
        <begin position="460"/>
        <end position="646"/>
    </location>
</feature>
<dbReference type="InterPro" id="IPR011009">
    <property type="entry name" value="Kinase-like_dom_sf"/>
</dbReference>
<dbReference type="GO" id="GO:0000922">
    <property type="term" value="C:spindle pole"/>
    <property type="evidence" value="ECO:0007669"/>
    <property type="project" value="TreeGrafter"/>
</dbReference>
<name>A0A5K1UN86_ENTHI</name>
<dbReference type="SUPFAM" id="SSF56112">
    <property type="entry name" value="Protein kinase-like (PK-like)"/>
    <property type="match status" value="1"/>
</dbReference>
<evidence type="ECO:0000259" key="6">
    <source>
        <dbReference type="PROSITE" id="PS50011"/>
    </source>
</evidence>
<dbReference type="SMART" id="SM00220">
    <property type="entry name" value="S_TKc"/>
    <property type="match status" value="1"/>
</dbReference>
<evidence type="ECO:0000313" key="8">
    <source>
        <dbReference type="EMBL" id="GAT94361.1"/>
    </source>
</evidence>
<organism evidence="8 9">
    <name type="scientific">Entamoeba histolytica</name>
    <dbReference type="NCBI Taxonomy" id="5759"/>
    <lineage>
        <taxon>Eukaryota</taxon>
        <taxon>Amoebozoa</taxon>
        <taxon>Evosea</taxon>
        <taxon>Archamoebae</taxon>
        <taxon>Mastigamoebida</taxon>
        <taxon>Entamoebidae</taxon>
        <taxon>Entamoeba</taxon>
    </lineage>
</organism>
<reference evidence="8 9" key="1">
    <citation type="submission" date="2016-05" db="EMBL/GenBank/DDBJ databases">
        <title>First whole genome sequencing of Entamoeba histolytica HM1:IMSS-clone-6.</title>
        <authorList>
            <person name="Mukherjee Avik.K."/>
            <person name="Izumyama S."/>
            <person name="Nakada-Tsukui K."/>
            <person name="Nozaki T."/>
        </authorList>
    </citation>
    <scope>NUCLEOTIDE SEQUENCE [LARGE SCALE GENOMIC DNA]</scope>
    <source>
        <strain evidence="8 9">HM1:IMSS clone 6</strain>
    </source>
</reference>
<dbReference type="VEuPathDB" id="AmoebaDB:EHI5A_062910"/>
<dbReference type="InterPro" id="IPR000195">
    <property type="entry name" value="Rab-GAP-TBC_dom"/>
</dbReference>
<dbReference type="Proteomes" id="UP000078387">
    <property type="component" value="Unassembled WGS sequence"/>
</dbReference>
<dbReference type="FunFam" id="1.10.510.10:FF:001403">
    <property type="entry name" value="Rab GTPase activating protein, putative"/>
    <property type="match status" value="1"/>
</dbReference>
<gene>
    <name evidence="8" type="ORF">CL6EHI_038840</name>
</gene>
<evidence type="ECO:0000256" key="5">
    <source>
        <dbReference type="ARBA" id="ARBA00022840"/>
    </source>
</evidence>
<dbReference type="PANTHER" id="PTHR24345:SF0">
    <property type="entry name" value="CELL CYCLE SERINE_THREONINE-PROTEIN KINASE CDC5_MSD2"/>
    <property type="match status" value="1"/>
</dbReference>
<dbReference type="VEuPathDB" id="AmoebaDB:EHI_038840"/>
<dbReference type="Gene3D" id="1.10.472.80">
    <property type="entry name" value="Ypt/Rab-GAP domain of gyp1p, domain 3"/>
    <property type="match status" value="1"/>
</dbReference>
<keyword evidence="4" id="KW-0418">Kinase</keyword>
<evidence type="ECO:0000313" key="9">
    <source>
        <dbReference type="Proteomes" id="UP000078387"/>
    </source>
</evidence>
<dbReference type="InterPro" id="IPR035969">
    <property type="entry name" value="Rab-GAP_TBC_sf"/>
</dbReference>
<keyword evidence="5" id="KW-0067">ATP-binding</keyword>
<dbReference type="AlphaFoldDB" id="A0A5K1UN86"/>
<dbReference type="VEuPathDB" id="AmoebaDB:KM1_076580"/>
<dbReference type="FunFam" id="1.10.8.1310:FF:000006">
    <property type="entry name" value="Rab GTPase activating protein, putative"/>
    <property type="match status" value="1"/>
</dbReference>
<dbReference type="GO" id="GO:0007052">
    <property type="term" value="P:mitotic spindle organization"/>
    <property type="evidence" value="ECO:0007669"/>
    <property type="project" value="TreeGrafter"/>
</dbReference>
<accession>A0A5K1UN86</accession>
<dbReference type="OMA" id="THTDRQI"/>
<feature type="domain" description="Protein kinase" evidence="6">
    <location>
        <begin position="1"/>
        <end position="271"/>
    </location>
</feature>
<dbReference type="VEuPathDB" id="AmoebaDB:EHI8A_036560"/>
<dbReference type="PROSITE" id="PS50086">
    <property type="entry name" value="TBC_RABGAP"/>
    <property type="match status" value="1"/>
</dbReference>
<dbReference type="EMBL" id="BDEQ01000001">
    <property type="protein sequence ID" value="GAT94361.1"/>
    <property type="molecule type" value="Genomic_DNA"/>
</dbReference>
<evidence type="ECO:0000259" key="7">
    <source>
        <dbReference type="PROSITE" id="PS50086"/>
    </source>
</evidence>
<dbReference type="GO" id="GO:0005737">
    <property type="term" value="C:cytoplasm"/>
    <property type="evidence" value="ECO:0007669"/>
    <property type="project" value="TreeGrafter"/>
</dbReference>
<dbReference type="SMART" id="SM00164">
    <property type="entry name" value="TBC"/>
    <property type="match status" value="1"/>
</dbReference>
<dbReference type="SUPFAM" id="SSF47923">
    <property type="entry name" value="Ypt/Rab-GAP domain of gyp1p"/>
    <property type="match status" value="1"/>
</dbReference>
<sequence length="874" mass="101495">MQEYKEYIPCSYQDILNDGTSLGLQLITCRPKKQKETTYPQYNCVGRFEKLRLLSHYCISHYLDIIPAKHNETYLLCETYEKTLPEILTTLDEKKGIRLLQDIIEAYDYLHQHNIIVGYLNTSNIYYTNTNIGKLGNYALYHLSQSNKYFTCAFKFPTIAPEVLLNRNHSCSVESDIYSLGMLYIIIHMQFIPSKKQYISWVMALFELSSHCKECINCQQHNCEEFTHKVDELNKLYFDKETHLNPLLTSCVCPIPTIRPTISMLLENKIFSERRPIIQPQDKELLELLNFSYNAPKYFMTRREVLHEMCYLKLLNTDIPKKYIEIMGKVYGEMAKYPIFNLERFVSIERDVSAEEVQNDFTIYSISVEDIINPSIVIDKELDGYVKSEGNQIENTSSSEKLPFFVNILTQQFSTCPVTDVVRYHRLYHAYFRFLSRYAAENPNLVGTIVHKVERVAQSFVPEFLRLPVWMLFLGIDVNLAYKRYNERSKSVPLIISSNDIDEDTRVIVEDVNRAFSTVPIIANEVTRSQLKRVLFSFLRSGEEYCQGIHSVCAVFLSLSFNEAICSECLHRFEADFVRQYSPENFRIYFIRLCQLLSFHGPKVAPTMSSRVIENSTAIRWFLPLLSLSMKLSSIYQLWDWVLQSPKFAKFMFFLLAYILSCEPMILEYNDPFDLILHFNKVEFDQADVIEQCTSQFNNLISTSPISYTENHISPSHPSRSTPYASLANQAIDESSMVVVPLLDQSDLQFTMYNTSSLYVDMRPESTYHTLAPKSLRVIFNKPEDVVSEVSSALRGFDDVYPAFVVLISDWDETNDVDISTIYLQMMTVADSLVKNGFSHICMSAVPFHSLHRQFFTENEVVKTEQDDHDEDVV</sequence>
<evidence type="ECO:0000256" key="3">
    <source>
        <dbReference type="ARBA" id="ARBA00022741"/>
    </source>
</evidence>
<dbReference type="GO" id="GO:0005524">
    <property type="term" value="F:ATP binding"/>
    <property type="evidence" value="ECO:0007669"/>
    <property type="project" value="UniProtKB-KW"/>
</dbReference>